<feature type="transmembrane region" description="Helical" evidence="1">
    <location>
        <begin position="74"/>
        <end position="92"/>
    </location>
</feature>
<dbReference type="OrthoDB" id="642683at2"/>
<evidence type="ECO:0000313" key="4">
    <source>
        <dbReference type="EMBL" id="SIN65173.1"/>
    </source>
</evidence>
<reference evidence="4 5" key="1">
    <citation type="submission" date="2016-11" db="EMBL/GenBank/DDBJ databases">
        <authorList>
            <person name="Jaros S."/>
            <person name="Januszkiewicz K."/>
            <person name="Wedrychowicz H."/>
        </authorList>
    </citation>
    <scope>NUCLEOTIDE SEQUENCE [LARGE SCALE GENOMIC DNA]</scope>
    <source>
        <strain evidence="4 5">DSM 24787</strain>
    </source>
</reference>
<dbReference type="GO" id="GO:0016989">
    <property type="term" value="F:sigma factor antagonist activity"/>
    <property type="evidence" value="ECO:0007669"/>
    <property type="project" value="TreeGrafter"/>
</dbReference>
<dbReference type="Gene3D" id="3.55.50.30">
    <property type="match status" value="1"/>
</dbReference>
<keyword evidence="1" id="KW-1133">Transmembrane helix</keyword>
<dbReference type="InterPro" id="IPR032508">
    <property type="entry name" value="FecR_C"/>
</dbReference>
<dbReference type="EMBL" id="FSRA01000001">
    <property type="protein sequence ID" value="SIN65173.1"/>
    <property type="molecule type" value="Genomic_DNA"/>
</dbReference>
<evidence type="ECO:0000259" key="2">
    <source>
        <dbReference type="Pfam" id="PF04773"/>
    </source>
</evidence>
<dbReference type="RefSeq" id="WP_074237296.1">
    <property type="nucleotide sequence ID" value="NZ_FSRA01000001.1"/>
</dbReference>
<protein>
    <submittedName>
        <fullName evidence="4">Ferric-dicitrate binding protein FerR, regulates iron transport through sigma-19</fullName>
    </submittedName>
</protein>
<dbReference type="AlphaFoldDB" id="A0A1N6D392"/>
<dbReference type="PANTHER" id="PTHR30273">
    <property type="entry name" value="PERIPLASMIC SIGNAL SENSOR AND SIGMA FACTOR ACTIVATOR FECR-RELATED"/>
    <property type="match status" value="1"/>
</dbReference>
<organism evidence="4 5">
    <name type="scientific">Chitinophaga niabensis</name>
    <dbReference type="NCBI Taxonomy" id="536979"/>
    <lineage>
        <taxon>Bacteria</taxon>
        <taxon>Pseudomonadati</taxon>
        <taxon>Bacteroidota</taxon>
        <taxon>Chitinophagia</taxon>
        <taxon>Chitinophagales</taxon>
        <taxon>Chitinophagaceae</taxon>
        <taxon>Chitinophaga</taxon>
    </lineage>
</organism>
<dbReference type="InterPro" id="IPR006860">
    <property type="entry name" value="FecR"/>
</dbReference>
<dbReference type="Pfam" id="PF16344">
    <property type="entry name" value="FecR_C"/>
    <property type="match status" value="1"/>
</dbReference>
<name>A0A1N6D392_9BACT</name>
<keyword evidence="1" id="KW-0472">Membrane</keyword>
<dbReference type="PIRSF" id="PIRSF018266">
    <property type="entry name" value="FecR"/>
    <property type="match status" value="1"/>
</dbReference>
<keyword evidence="1" id="KW-0812">Transmembrane</keyword>
<keyword evidence="5" id="KW-1185">Reference proteome</keyword>
<dbReference type="InterPro" id="IPR012373">
    <property type="entry name" value="Ferrdict_sens_TM"/>
</dbReference>
<gene>
    <name evidence="4" type="ORF">SAMN04488055_0179</name>
</gene>
<sequence length="311" mass="35058">MNKPEEHIIQSLLEKHALGICTPEEIAVLHEWYDAFPDKGPAFADEEEKKYWKNDIKTAVMDNIQPWKVRKINWWQIAAAAVVVVAVATFLLKPWEPEYIGVMAPKGKGVMRIELPDNSIVWLQAGSTLRYEGRHVELIDGIAGFSVVQNSDEPFTVRTVSGLNVKVLGTEFTVKALKELPDVKVYVESGAVQISDSSNANIAVLKTDQQIVYNIATHQFIQDSVHAAEEARWKTGEYTLDNAPFAELARILKDQFDTEIRYNERIMAPYRFNIRITPVSTLPQILDMLHEISGVNYTINGNHVIITGVSQ</sequence>
<feature type="domain" description="Protein FecR C-terminal" evidence="3">
    <location>
        <begin position="238"/>
        <end position="306"/>
    </location>
</feature>
<evidence type="ECO:0000259" key="3">
    <source>
        <dbReference type="Pfam" id="PF16344"/>
    </source>
</evidence>
<dbReference type="STRING" id="536979.SAMN04488055_0179"/>
<dbReference type="PANTHER" id="PTHR30273:SF2">
    <property type="entry name" value="PROTEIN FECR"/>
    <property type="match status" value="1"/>
</dbReference>
<accession>A0A1N6D392</accession>
<dbReference type="Pfam" id="PF04773">
    <property type="entry name" value="FecR"/>
    <property type="match status" value="1"/>
</dbReference>
<evidence type="ECO:0000256" key="1">
    <source>
        <dbReference type="SAM" id="Phobius"/>
    </source>
</evidence>
<feature type="domain" description="FecR protein" evidence="2">
    <location>
        <begin position="110"/>
        <end position="193"/>
    </location>
</feature>
<dbReference type="Proteomes" id="UP000185003">
    <property type="component" value="Unassembled WGS sequence"/>
</dbReference>
<dbReference type="Gene3D" id="2.60.120.1440">
    <property type="match status" value="1"/>
</dbReference>
<proteinExistence type="predicted"/>
<evidence type="ECO:0000313" key="5">
    <source>
        <dbReference type="Proteomes" id="UP000185003"/>
    </source>
</evidence>